<dbReference type="InterPro" id="IPR050313">
    <property type="entry name" value="Carb_Metab_HTH_regulators"/>
</dbReference>
<sequence length="258" mass="26384">MTAELPMTRRDAIADRLAQGQPVAAVALAAEFGVSEDAIRRDLRALAADGLCRRVYGGALPLTPGHLPMSARMKQGQAQKTALAAAAAATVQRGELLFLDCGSTNLALAHALPEDMGLTVATNAVDIAAAVLRRADIQLIMLGGLVDPVVGGCVDAAAVQQLAPLRIDRCFVGVCALSPEGELSTPNYADAVFKRSLIAASRISVGLITTDKIGTGAPFRVAAATDLAQAIVEHDAPAHAIQALTQGGALVSKAPAPA</sequence>
<evidence type="ECO:0000256" key="3">
    <source>
        <dbReference type="ARBA" id="ARBA00023163"/>
    </source>
</evidence>
<evidence type="ECO:0000256" key="1">
    <source>
        <dbReference type="ARBA" id="ARBA00022491"/>
    </source>
</evidence>
<organism evidence="5 6">
    <name type="scientific">Roseateles amylovorans</name>
    <dbReference type="NCBI Taxonomy" id="2978473"/>
    <lineage>
        <taxon>Bacteria</taxon>
        <taxon>Pseudomonadati</taxon>
        <taxon>Pseudomonadota</taxon>
        <taxon>Betaproteobacteria</taxon>
        <taxon>Burkholderiales</taxon>
        <taxon>Sphaerotilaceae</taxon>
        <taxon>Roseateles</taxon>
    </lineage>
</organism>
<dbReference type="GO" id="GO:0003677">
    <property type="term" value="F:DNA binding"/>
    <property type="evidence" value="ECO:0007669"/>
    <property type="project" value="UniProtKB-KW"/>
</dbReference>
<dbReference type="SUPFAM" id="SSF100950">
    <property type="entry name" value="NagB/RpiA/CoA transferase-like"/>
    <property type="match status" value="1"/>
</dbReference>
<dbReference type="Gene3D" id="1.10.10.10">
    <property type="entry name" value="Winged helix-like DNA-binding domain superfamily/Winged helix DNA-binding domain"/>
    <property type="match status" value="1"/>
</dbReference>
<reference evidence="5" key="1">
    <citation type="submission" date="2022-10" db="EMBL/GenBank/DDBJ databases">
        <title>Characterization and whole genome sequencing of a new Roseateles species, isolated from fresh water.</title>
        <authorList>
            <person name="Guliayeva D.Y."/>
            <person name="Akhremchuk A.E."/>
            <person name="Sikolenko M.A."/>
            <person name="Valentovich L.N."/>
            <person name="Sidarenka A.V."/>
        </authorList>
    </citation>
    <scope>NUCLEOTIDE SEQUENCE</scope>
    <source>
        <strain evidence="5">BIM B-1768</strain>
    </source>
</reference>
<dbReference type="PANTHER" id="PTHR30363">
    <property type="entry name" value="HTH-TYPE TRANSCRIPTIONAL REGULATOR SRLR-RELATED"/>
    <property type="match status" value="1"/>
</dbReference>
<proteinExistence type="predicted"/>
<evidence type="ECO:0000259" key="4">
    <source>
        <dbReference type="PROSITE" id="PS51000"/>
    </source>
</evidence>
<keyword evidence="5" id="KW-0238">DNA-binding</keyword>
<evidence type="ECO:0000313" key="6">
    <source>
        <dbReference type="Proteomes" id="UP001064933"/>
    </source>
</evidence>
<keyword evidence="2" id="KW-0805">Transcription regulation</keyword>
<dbReference type="SUPFAM" id="SSF46785">
    <property type="entry name" value="Winged helix' DNA-binding domain"/>
    <property type="match status" value="1"/>
</dbReference>
<dbReference type="EMBL" id="CP104562">
    <property type="protein sequence ID" value="UXH76839.1"/>
    <property type="molecule type" value="Genomic_DNA"/>
</dbReference>
<accession>A0ABY6AWQ9</accession>
<keyword evidence="1" id="KW-0678">Repressor</keyword>
<dbReference type="PRINTS" id="PR00037">
    <property type="entry name" value="HTHLACR"/>
</dbReference>
<gene>
    <name evidence="5" type="ORF">N4261_17605</name>
</gene>
<name>A0ABY6AWQ9_9BURK</name>
<dbReference type="InterPro" id="IPR036390">
    <property type="entry name" value="WH_DNA-bd_sf"/>
</dbReference>
<dbReference type="SMART" id="SM00420">
    <property type="entry name" value="HTH_DEOR"/>
    <property type="match status" value="1"/>
</dbReference>
<dbReference type="Pfam" id="PF00455">
    <property type="entry name" value="DeoRC"/>
    <property type="match status" value="1"/>
</dbReference>
<evidence type="ECO:0000256" key="2">
    <source>
        <dbReference type="ARBA" id="ARBA00023015"/>
    </source>
</evidence>
<protein>
    <submittedName>
        <fullName evidence="5">DeoR/GlpR family DNA-binding transcription regulator</fullName>
    </submittedName>
</protein>
<dbReference type="InterPro" id="IPR001034">
    <property type="entry name" value="DeoR_HTH"/>
</dbReference>
<dbReference type="RefSeq" id="WP_261756579.1">
    <property type="nucleotide sequence ID" value="NZ_CP104562.2"/>
</dbReference>
<keyword evidence="3" id="KW-0804">Transcription</keyword>
<dbReference type="Proteomes" id="UP001064933">
    <property type="component" value="Chromosome"/>
</dbReference>
<dbReference type="PROSITE" id="PS51000">
    <property type="entry name" value="HTH_DEOR_2"/>
    <property type="match status" value="1"/>
</dbReference>
<evidence type="ECO:0000313" key="5">
    <source>
        <dbReference type="EMBL" id="UXH76839.1"/>
    </source>
</evidence>
<dbReference type="InterPro" id="IPR014036">
    <property type="entry name" value="DeoR-like_C"/>
</dbReference>
<dbReference type="InterPro" id="IPR037171">
    <property type="entry name" value="NagB/RpiA_transferase-like"/>
</dbReference>
<dbReference type="PANTHER" id="PTHR30363:SF4">
    <property type="entry name" value="GLYCEROL-3-PHOSPHATE REGULON REPRESSOR"/>
    <property type="match status" value="1"/>
</dbReference>
<feature type="domain" description="HTH deoR-type" evidence="4">
    <location>
        <begin position="6"/>
        <end position="61"/>
    </location>
</feature>
<keyword evidence="6" id="KW-1185">Reference proteome</keyword>
<dbReference type="Pfam" id="PF08220">
    <property type="entry name" value="HTH_DeoR"/>
    <property type="match status" value="1"/>
</dbReference>
<dbReference type="InterPro" id="IPR036388">
    <property type="entry name" value="WH-like_DNA-bd_sf"/>
</dbReference>
<dbReference type="SMART" id="SM01134">
    <property type="entry name" value="DeoRC"/>
    <property type="match status" value="1"/>
</dbReference>